<organism evidence="2 3">
    <name type="scientific">Tuber borchii</name>
    <name type="common">White truffle</name>
    <dbReference type="NCBI Taxonomy" id="42251"/>
    <lineage>
        <taxon>Eukaryota</taxon>
        <taxon>Fungi</taxon>
        <taxon>Dikarya</taxon>
        <taxon>Ascomycota</taxon>
        <taxon>Pezizomycotina</taxon>
        <taxon>Pezizomycetes</taxon>
        <taxon>Pezizales</taxon>
        <taxon>Tuberaceae</taxon>
        <taxon>Tuber</taxon>
    </lineage>
</organism>
<feature type="region of interest" description="Disordered" evidence="1">
    <location>
        <begin position="296"/>
        <end position="324"/>
    </location>
</feature>
<comment type="caution">
    <text evidence="2">The sequence shown here is derived from an EMBL/GenBank/DDBJ whole genome shotgun (WGS) entry which is preliminary data.</text>
</comment>
<keyword evidence="3" id="KW-1185">Reference proteome</keyword>
<dbReference type="EMBL" id="NESQ01000072">
    <property type="protein sequence ID" value="PUU80124.1"/>
    <property type="molecule type" value="Genomic_DNA"/>
</dbReference>
<protein>
    <submittedName>
        <fullName evidence="2">Uncharacterized protein</fullName>
    </submittedName>
</protein>
<gene>
    <name evidence="2" type="ORF">B9Z19DRAFT_1100434</name>
</gene>
<reference evidence="2 3" key="1">
    <citation type="submission" date="2017-04" db="EMBL/GenBank/DDBJ databases">
        <title>Draft genome sequence of Tuber borchii Vittad., a whitish edible truffle.</title>
        <authorList>
            <consortium name="DOE Joint Genome Institute"/>
            <person name="Murat C."/>
            <person name="Kuo A."/>
            <person name="Barry K.W."/>
            <person name="Clum A."/>
            <person name="Dockter R.B."/>
            <person name="Fauchery L."/>
            <person name="Iotti M."/>
            <person name="Kohler A."/>
            <person name="Labutti K."/>
            <person name="Lindquist E.A."/>
            <person name="Lipzen A."/>
            <person name="Ohm R.A."/>
            <person name="Wang M."/>
            <person name="Grigoriev I.V."/>
            <person name="Zambonelli A."/>
            <person name="Martin F.M."/>
        </authorList>
    </citation>
    <scope>NUCLEOTIDE SEQUENCE [LARGE SCALE GENOMIC DNA]</scope>
    <source>
        <strain evidence="2 3">Tbo3840</strain>
    </source>
</reference>
<name>A0A2T6ZXE4_TUBBO</name>
<feature type="compositionally biased region" description="Low complexity" evidence="1">
    <location>
        <begin position="62"/>
        <end position="74"/>
    </location>
</feature>
<feature type="compositionally biased region" description="Gly residues" evidence="1">
    <location>
        <begin position="460"/>
        <end position="470"/>
    </location>
</feature>
<evidence type="ECO:0000313" key="2">
    <source>
        <dbReference type="EMBL" id="PUU80124.1"/>
    </source>
</evidence>
<evidence type="ECO:0000313" key="3">
    <source>
        <dbReference type="Proteomes" id="UP000244722"/>
    </source>
</evidence>
<feature type="compositionally biased region" description="Basic and acidic residues" evidence="1">
    <location>
        <begin position="308"/>
        <end position="323"/>
    </location>
</feature>
<feature type="region of interest" description="Disordered" evidence="1">
    <location>
        <begin position="399"/>
        <end position="418"/>
    </location>
</feature>
<feature type="region of interest" description="Disordered" evidence="1">
    <location>
        <begin position="437"/>
        <end position="488"/>
    </location>
</feature>
<dbReference type="Proteomes" id="UP000244722">
    <property type="component" value="Unassembled WGS sequence"/>
</dbReference>
<dbReference type="OrthoDB" id="5339332at2759"/>
<proteinExistence type="predicted"/>
<dbReference type="STRING" id="42251.A0A2T6ZXE4"/>
<feature type="region of interest" description="Disordered" evidence="1">
    <location>
        <begin position="48"/>
        <end position="97"/>
    </location>
</feature>
<evidence type="ECO:0000256" key="1">
    <source>
        <dbReference type="SAM" id="MobiDB-lite"/>
    </source>
</evidence>
<sequence>MPDSSPDSFDAPAITTEAQSSLLRISRRHSLPASTTFSNIFSLWGNDNDPTAPPSCDHYNHQNNVNQQQQQQQQPSLNGAPRIVNGNGSGMGGNRHRYGHRHTRSAVVDQPVIVKSYNPGPASSSIASPIHEEDDLEKLVLPSIDSFSFDGILKSIEPEVTNTLNAVSRLCSEYQSSLQTEVDGLVEAQSQIDARMKEADKLTAQALKTTKIRTERLDSESSGLKGGSAADALAEAAEATHTTLTSIVTTLLAIDEMLPAQERLSPLTSAHKKHYPKLHGLLAEKAHELNVLFRSGKSAETTTMPRHSRSEVGEASSSREHENSVWMRRRMSSMSTSEIIPNTIAPALARSDTFSHSRGVASPHLQLRTVLPSPSSPAPDPGSAYAGSYYPIPPKTATSISLTSPTGNSIAPVSPQTNRRYSGLWGRRASSSGLAFPEGAATTRTNTPTAGSRGWRHSGSWGGLFSGGGKRSSLLSMDNGDGPDGAQERLRRVLEAGTDSRRGKGKAVVL</sequence>
<accession>A0A2T6ZXE4</accession>
<dbReference type="AlphaFoldDB" id="A0A2T6ZXE4"/>